<dbReference type="PANTHER" id="PTHR47966:SF57">
    <property type="entry name" value="PEPTIDASE A1 DOMAIN-CONTAINING PROTEIN"/>
    <property type="match status" value="1"/>
</dbReference>
<keyword evidence="4" id="KW-0732">Signal</keyword>
<evidence type="ECO:0000256" key="2">
    <source>
        <dbReference type="ARBA" id="ARBA00022750"/>
    </source>
</evidence>
<evidence type="ECO:0000259" key="5">
    <source>
        <dbReference type="PROSITE" id="PS51767"/>
    </source>
</evidence>
<dbReference type="PRINTS" id="PR00792">
    <property type="entry name" value="PEPSIN"/>
</dbReference>
<dbReference type="PANTHER" id="PTHR47966">
    <property type="entry name" value="BETA-SITE APP-CLEAVING ENZYME, ISOFORM A-RELATED"/>
    <property type="match status" value="1"/>
</dbReference>
<dbReference type="PROSITE" id="PS51767">
    <property type="entry name" value="PEPTIDASE_A1"/>
    <property type="match status" value="1"/>
</dbReference>
<gene>
    <name evidence="6" type="ORF">MVEN_00701800</name>
</gene>
<evidence type="ECO:0000313" key="7">
    <source>
        <dbReference type="Proteomes" id="UP000620124"/>
    </source>
</evidence>
<evidence type="ECO:0000256" key="4">
    <source>
        <dbReference type="SAM" id="SignalP"/>
    </source>
</evidence>
<sequence>MFFATALPSILLFSTRPWLAAANGRDQQPPAPSPENTIYNDQNIRYVATVVVGGQSINVTLDTGSTDMWLNPRGGVGTFEDTRVPHKIAYADGNSYINGTIGLMQVSLAGHVVPKQAFVNVTENVNEDQCGHGVCGLIGLGFDNPDGGIEKALSDAGQDGPKIGKSLLSNIFDMNPDKGRFFALSLSRLDDSQDSAPATLHIADYDPRYASVQYEPMRPVFPSNKTTWDILSNGFTVNGYHLPLTANPENGAPPGQIIVGLDSGSPGVHTRPEIRDAIYSQIPGAVLAKNSSIPVRTWRKDEDVWVVPCNASVELTLDFGSNSYPVHPLDLTTMYTVTKDGVERTICTNTITNGGSIGGNPKGKDLLFGDPFLRNVYTVYSFGNSTTPPFAQFLPLTNASEAAKDFTSIRNKLLADGPPRA</sequence>
<dbReference type="GO" id="GO:0016798">
    <property type="term" value="F:hydrolase activity, acting on glycosyl bonds"/>
    <property type="evidence" value="ECO:0007669"/>
    <property type="project" value="UniProtKB-KW"/>
</dbReference>
<reference evidence="6" key="1">
    <citation type="submission" date="2020-05" db="EMBL/GenBank/DDBJ databases">
        <title>Mycena genomes resolve the evolution of fungal bioluminescence.</title>
        <authorList>
            <person name="Tsai I.J."/>
        </authorList>
    </citation>
    <scope>NUCLEOTIDE SEQUENCE</scope>
    <source>
        <strain evidence="6">CCC161011</strain>
    </source>
</reference>
<protein>
    <submittedName>
        <fullName evidence="6">Six-hairpin glycosidase</fullName>
    </submittedName>
</protein>
<comment type="caution">
    <text evidence="6">The sequence shown here is derived from an EMBL/GenBank/DDBJ whole genome shotgun (WGS) entry which is preliminary data.</text>
</comment>
<dbReference type="InterPro" id="IPR021109">
    <property type="entry name" value="Peptidase_aspartic_dom_sf"/>
</dbReference>
<dbReference type="AlphaFoldDB" id="A0A8H7D346"/>
<keyword evidence="6" id="KW-0326">Glycosidase</keyword>
<comment type="similarity">
    <text evidence="1 3">Belongs to the peptidase A1 family.</text>
</comment>
<dbReference type="Gene3D" id="2.40.70.10">
    <property type="entry name" value="Acid Proteases"/>
    <property type="match status" value="2"/>
</dbReference>
<evidence type="ECO:0000313" key="6">
    <source>
        <dbReference type="EMBL" id="KAF7359770.1"/>
    </source>
</evidence>
<dbReference type="Proteomes" id="UP000620124">
    <property type="component" value="Unassembled WGS sequence"/>
</dbReference>
<dbReference type="InterPro" id="IPR001969">
    <property type="entry name" value="Aspartic_peptidase_AS"/>
</dbReference>
<evidence type="ECO:0000256" key="1">
    <source>
        <dbReference type="ARBA" id="ARBA00007447"/>
    </source>
</evidence>
<keyword evidence="3" id="KW-0645">Protease</keyword>
<dbReference type="EMBL" id="JACAZI010000005">
    <property type="protein sequence ID" value="KAF7359770.1"/>
    <property type="molecule type" value="Genomic_DNA"/>
</dbReference>
<dbReference type="SUPFAM" id="SSF50630">
    <property type="entry name" value="Acid proteases"/>
    <property type="match status" value="1"/>
</dbReference>
<dbReference type="OrthoDB" id="771136at2759"/>
<dbReference type="PROSITE" id="PS00141">
    <property type="entry name" value="ASP_PROTEASE"/>
    <property type="match status" value="1"/>
</dbReference>
<dbReference type="GO" id="GO:0004190">
    <property type="term" value="F:aspartic-type endopeptidase activity"/>
    <property type="evidence" value="ECO:0007669"/>
    <property type="project" value="UniProtKB-KW"/>
</dbReference>
<keyword evidence="2 3" id="KW-0064">Aspartyl protease</keyword>
<dbReference type="InterPro" id="IPR034164">
    <property type="entry name" value="Pepsin-like_dom"/>
</dbReference>
<dbReference type="CDD" id="cd05471">
    <property type="entry name" value="pepsin_like"/>
    <property type="match status" value="1"/>
</dbReference>
<evidence type="ECO:0000256" key="3">
    <source>
        <dbReference type="RuleBase" id="RU000454"/>
    </source>
</evidence>
<keyword evidence="7" id="KW-1185">Reference proteome</keyword>
<dbReference type="Pfam" id="PF00026">
    <property type="entry name" value="Asp"/>
    <property type="match status" value="1"/>
</dbReference>
<name>A0A8H7D346_9AGAR</name>
<accession>A0A8H7D346</accession>
<feature type="chain" id="PRO_5034748979" evidence="4">
    <location>
        <begin position="23"/>
        <end position="421"/>
    </location>
</feature>
<feature type="signal peptide" evidence="4">
    <location>
        <begin position="1"/>
        <end position="22"/>
    </location>
</feature>
<keyword evidence="3" id="KW-0378">Hydrolase</keyword>
<dbReference type="InterPro" id="IPR033121">
    <property type="entry name" value="PEPTIDASE_A1"/>
</dbReference>
<feature type="domain" description="Peptidase A1" evidence="5">
    <location>
        <begin position="46"/>
        <end position="391"/>
    </location>
</feature>
<dbReference type="GO" id="GO:0006508">
    <property type="term" value="P:proteolysis"/>
    <property type="evidence" value="ECO:0007669"/>
    <property type="project" value="UniProtKB-KW"/>
</dbReference>
<proteinExistence type="inferred from homology"/>
<organism evidence="6 7">
    <name type="scientific">Mycena venus</name>
    <dbReference type="NCBI Taxonomy" id="2733690"/>
    <lineage>
        <taxon>Eukaryota</taxon>
        <taxon>Fungi</taxon>
        <taxon>Dikarya</taxon>
        <taxon>Basidiomycota</taxon>
        <taxon>Agaricomycotina</taxon>
        <taxon>Agaricomycetes</taxon>
        <taxon>Agaricomycetidae</taxon>
        <taxon>Agaricales</taxon>
        <taxon>Marasmiineae</taxon>
        <taxon>Mycenaceae</taxon>
        <taxon>Mycena</taxon>
    </lineage>
</organism>
<dbReference type="InterPro" id="IPR001461">
    <property type="entry name" value="Aspartic_peptidase_A1"/>
</dbReference>